<dbReference type="EMBL" id="CAJNAS010000006">
    <property type="protein sequence ID" value="CAE6887847.1"/>
    <property type="molecule type" value="Genomic_DNA"/>
</dbReference>
<sequence>MSAQSLITIKAVAFSRFDVERKMTNIKVSAQLLALAAGVR</sequence>
<accession>A0A9N8MQH0</accession>
<name>A0A9N8MQH0_9BURK</name>
<reference evidence="1" key="1">
    <citation type="submission" date="2021-02" db="EMBL/GenBank/DDBJ databases">
        <authorList>
            <person name="Vanwijnsberghe S."/>
        </authorList>
    </citation>
    <scope>NUCLEOTIDE SEQUENCE</scope>
    <source>
        <strain evidence="1">R-70211</strain>
    </source>
</reference>
<evidence type="ECO:0000313" key="1">
    <source>
        <dbReference type="EMBL" id="CAE6887847.1"/>
    </source>
</evidence>
<keyword evidence="2" id="KW-1185">Reference proteome</keyword>
<dbReference type="Proteomes" id="UP000675121">
    <property type="component" value="Unassembled WGS sequence"/>
</dbReference>
<evidence type="ECO:0000313" key="2">
    <source>
        <dbReference type="Proteomes" id="UP000675121"/>
    </source>
</evidence>
<comment type="caution">
    <text evidence="1">The sequence shown here is derived from an EMBL/GenBank/DDBJ whole genome shotgun (WGS) entry which is preliminary data.</text>
</comment>
<gene>
    <name evidence="1" type="ORF">R70211_02522</name>
</gene>
<protein>
    <submittedName>
        <fullName evidence="1">Uncharacterized protein</fullName>
    </submittedName>
</protein>
<proteinExistence type="predicted"/>
<dbReference type="RefSeq" id="WP_268964410.1">
    <property type="nucleotide sequence ID" value="NZ_CAJNAV010000014.1"/>
</dbReference>
<dbReference type="AlphaFoldDB" id="A0A9N8MQH0"/>
<organism evidence="1 2">
    <name type="scientific">Paraburkholderia domus</name>
    <dbReference type="NCBI Taxonomy" id="2793075"/>
    <lineage>
        <taxon>Bacteria</taxon>
        <taxon>Pseudomonadati</taxon>
        <taxon>Pseudomonadota</taxon>
        <taxon>Betaproteobacteria</taxon>
        <taxon>Burkholderiales</taxon>
        <taxon>Burkholderiaceae</taxon>
        <taxon>Paraburkholderia</taxon>
    </lineage>
</organism>